<evidence type="ECO:0000256" key="2">
    <source>
        <dbReference type="ARBA" id="ARBA00022617"/>
    </source>
</evidence>
<dbReference type="AlphaFoldDB" id="A0A099P5H3"/>
<dbReference type="InterPro" id="IPR018958">
    <property type="entry name" value="Knr4/Smi1-like_dom"/>
</dbReference>
<evidence type="ECO:0000256" key="4">
    <source>
        <dbReference type="ARBA" id="ARBA00022723"/>
    </source>
</evidence>
<dbReference type="PANTHER" id="PTHR47432">
    <property type="entry name" value="CELL WALL ASSEMBLY REGULATOR SMI1"/>
    <property type="match status" value="1"/>
</dbReference>
<dbReference type="GO" id="GO:0031966">
    <property type="term" value="C:mitochondrial membrane"/>
    <property type="evidence" value="ECO:0007669"/>
    <property type="project" value="UniProtKB-ARBA"/>
</dbReference>
<dbReference type="InterPro" id="IPR051873">
    <property type="entry name" value="KNR4/SMI1_regulator"/>
</dbReference>
<reference evidence="11" key="1">
    <citation type="journal article" date="2014" name="Microb. Cell Fact.">
        <title>Exploiting Issatchenkia orientalis SD108 for succinic acid production.</title>
        <authorList>
            <person name="Xiao H."/>
            <person name="Shao Z."/>
            <person name="Jiang Y."/>
            <person name="Dole S."/>
            <person name="Zhao H."/>
        </authorList>
    </citation>
    <scope>NUCLEOTIDE SEQUENCE [LARGE SCALE GENOMIC DNA]</scope>
    <source>
        <strain evidence="11">SD108</strain>
    </source>
</reference>
<evidence type="ECO:0000256" key="7">
    <source>
        <dbReference type="ARBA" id="ARBA00023136"/>
    </source>
</evidence>
<dbReference type="GO" id="GO:0009055">
    <property type="term" value="F:electron transfer activity"/>
    <property type="evidence" value="ECO:0007669"/>
    <property type="project" value="InterPro"/>
</dbReference>
<evidence type="ECO:0000256" key="8">
    <source>
        <dbReference type="SAM" id="MobiDB-lite"/>
    </source>
</evidence>
<dbReference type="Gene3D" id="1.20.1300.10">
    <property type="entry name" value="Fumarate reductase/succinate dehydrogenase, transmembrane subunit"/>
    <property type="match status" value="1"/>
</dbReference>
<evidence type="ECO:0000256" key="6">
    <source>
        <dbReference type="ARBA" id="ARBA00023004"/>
    </source>
</evidence>
<evidence type="ECO:0000259" key="9">
    <source>
        <dbReference type="SMART" id="SM00860"/>
    </source>
</evidence>
<keyword evidence="5" id="KW-1133">Transmembrane helix</keyword>
<accession>A0A099P5H3</accession>
<keyword evidence="6" id="KW-0408">Iron</keyword>
<dbReference type="VEuPathDB" id="FungiDB:C5L36_0C09800"/>
<evidence type="ECO:0000256" key="3">
    <source>
        <dbReference type="ARBA" id="ARBA00022692"/>
    </source>
</evidence>
<dbReference type="CDD" id="cd03499">
    <property type="entry name" value="SQR_TypeC_SdhC"/>
    <property type="match status" value="1"/>
</dbReference>
<keyword evidence="2" id="KW-0349">Heme</keyword>
<dbReference type="SUPFAM" id="SSF81343">
    <property type="entry name" value="Fumarate reductase respiratory complex transmembrane subunits"/>
    <property type="match status" value="1"/>
</dbReference>
<protein>
    <recommendedName>
        <fullName evidence="9">Knr4/Smi1-like domain-containing protein</fullName>
    </recommendedName>
</protein>
<dbReference type="InterPro" id="IPR000701">
    <property type="entry name" value="SuccDH_FuR_B_TM-su"/>
</dbReference>
<evidence type="ECO:0000256" key="5">
    <source>
        <dbReference type="ARBA" id="ARBA00022989"/>
    </source>
</evidence>
<comment type="subcellular location">
    <subcellularLocation>
        <location evidence="1">Membrane</location>
        <topology evidence="1">Multi-pass membrane protein</topology>
    </subcellularLocation>
</comment>
<comment type="caution">
    <text evidence="10">The sequence shown here is derived from an EMBL/GenBank/DDBJ whole genome shotgun (WGS) entry which is preliminary data.</text>
</comment>
<dbReference type="SUPFAM" id="SSF160631">
    <property type="entry name" value="SMI1/KNR4-like"/>
    <property type="match status" value="1"/>
</dbReference>
<feature type="region of interest" description="Disordered" evidence="8">
    <location>
        <begin position="321"/>
        <end position="349"/>
    </location>
</feature>
<dbReference type="Proteomes" id="UP000029867">
    <property type="component" value="Unassembled WGS sequence"/>
</dbReference>
<feature type="domain" description="Knr4/Smi1-like" evidence="9">
    <location>
        <begin position="248"/>
        <end position="465"/>
    </location>
</feature>
<evidence type="ECO:0000313" key="10">
    <source>
        <dbReference type="EMBL" id="KGK40293.1"/>
    </source>
</evidence>
<keyword evidence="7" id="KW-0472">Membrane</keyword>
<organism evidence="10 11">
    <name type="scientific">Pichia kudriavzevii</name>
    <name type="common">Yeast</name>
    <name type="synonym">Issatchenkia orientalis</name>
    <dbReference type="NCBI Taxonomy" id="4909"/>
    <lineage>
        <taxon>Eukaryota</taxon>
        <taxon>Fungi</taxon>
        <taxon>Dikarya</taxon>
        <taxon>Ascomycota</taxon>
        <taxon>Saccharomycotina</taxon>
        <taxon>Pichiomycetes</taxon>
        <taxon>Pichiales</taxon>
        <taxon>Pichiaceae</taxon>
        <taxon>Pichia</taxon>
    </lineage>
</organism>
<dbReference type="eggNOG" id="KOG0449">
    <property type="taxonomic scope" value="Eukaryota"/>
</dbReference>
<name>A0A099P5H3_PICKU</name>
<dbReference type="HOGENOM" id="CLU_527902_0_0_1"/>
<evidence type="ECO:0000313" key="11">
    <source>
        <dbReference type="Proteomes" id="UP000029867"/>
    </source>
</evidence>
<dbReference type="GO" id="GO:0070880">
    <property type="term" value="P:fungal-type cell wall beta-glucan biosynthetic process"/>
    <property type="evidence" value="ECO:0007669"/>
    <property type="project" value="TreeGrafter"/>
</dbReference>
<dbReference type="Pfam" id="PF01127">
    <property type="entry name" value="Sdh_cyt"/>
    <property type="match status" value="1"/>
</dbReference>
<dbReference type="GO" id="GO:0006099">
    <property type="term" value="P:tricarboxylic acid cycle"/>
    <property type="evidence" value="ECO:0007669"/>
    <property type="project" value="InterPro"/>
</dbReference>
<dbReference type="PANTHER" id="PTHR47432:SF1">
    <property type="entry name" value="CELL WALL ASSEMBLY REGULATOR SMI1"/>
    <property type="match status" value="1"/>
</dbReference>
<dbReference type="InterPro" id="IPR034804">
    <property type="entry name" value="SQR/QFR_C/D"/>
</dbReference>
<evidence type="ECO:0000256" key="1">
    <source>
        <dbReference type="ARBA" id="ARBA00004141"/>
    </source>
</evidence>
<dbReference type="Pfam" id="PF09346">
    <property type="entry name" value="SMI1_KNR4"/>
    <property type="match status" value="1"/>
</dbReference>
<proteinExistence type="predicted"/>
<dbReference type="GO" id="GO:0043332">
    <property type="term" value="C:mating projection tip"/>
    <property type="evidence" value="ECO:0007669"/>
    <property type="project" value="TreeGrafter"/>
</dbReference>
<gene>
    <name evidence="10" type="ORF">JL09_g641</name>
</gene>
<dbReference type="InterPro" id="IPR037883">
    <property type="entry name" value="Knr4/Smi1-like_sf"/>
</dbReference>
<dbReference type="PROSITE" id="PS01000">
    <property type="entry name" value="SDH_CYT_1"/>
    <property type="match status" value="1"/>
</dbReference>
<sequence length="516" mass="58010">MLRITNSSWAAFARSGVIRPTLHARSIVTVKTTDAEEQSILIAQRKNRPVSPHLEIYQKQLTAVLSALHRITGVGLAAGFYAVTVSYAAGVVDSASLVELYQSIPSVGQWAFKRSCNSSMGFLGKKWKELVYTLTSNDRYAGYHTSKAVNSLTEYDSEGEEANDAKEIQDNIPVTADEKQQAQLVLDAWHIIEDVINLDMNNPDPNNNHFTLNSKNSQNYDYNYDMDFNLDLEEIPDAEDFMNSLSSPCTFKDLQVAQKHLGVKFPYPVIKYFQTHDGQEVAPSSTKKLGLMYGLQLLSLAEVITMTNYWRKVARKEENSKARLKAKADSISNDSKERPGSHDIINPQDDAIINNDPNFKIAAKINEITENDLKNYPDLMRNMSTHSKTDYLKKLPNQKSFPANKVKLQYASANWIPLVTDNAGNHIAIDLDPDVDGMVGQVIIFGRDYDTKYVVADNWGQFMSKFALDFEDPSNCKLDYDPDLGQFNLVYLDQSGNVVDGGYLEVLTRRVKGERL</sequence>
<dbReference type="InterPro" id="IPR014314">
    <property type="entry name" value="Succ_DH_cytb556"/>
</dbReference>
<keyword evidence="4" id="KW-0479">Metal-binding</keyword>
<keyword evidence="3" id="KW-0812">Transmembrane</keyword>
<dbReference type="EMBL" id="JQFK01000003">
    <property type="protein sequence ID" value="KGK40293.1"/>
    <property type="molecule type" value="Genomic_DNA"/>
</dbReference>
<dbReference type="VEuPathDB" id="FungiDB:C5L36_0C09790"/>
<dbReference type="GO" id="GO:0046872">
    <property type="term" value="F:metal ion binding"/>
    <property type="evidence" value="ECO:0007669"/>
    <property type="project" value="UniProtKB-KW"/>
</dbReference>
<dbReference type="InterPro" id="IPR018495">
    <property type="entry name" value="Succ_DH_cyt_bsu_CS"/>
</dbReference>
<dbReference type="SMART" id="SM00860">
    <property type="entry name" value="SMI1_KNR4"/>
    <property type="match status" value="1"/>
</dbReference>